<feature type="region of interest" description="Disordered" evidence="1">
    <location>
        <begin position="114"/>
        <end position="146"/>
    </location>
</feature>
<sequence length="231" mass="25272">MSLASALPSYTSPAVPRKRTTSFCCSSPRPTKSPRTGMGSLRRTESFLCLRDMQKKSSASTSTTTTTTNRSSRERPKPVDYTAYVIAAKSPSPISSPTSSPVTTPTLQRAVQSTSRQYSMNCTYRSSSPLSPNRTPLPGRPIFPKSRTEPDLYKKAIIARMRCSPEGQRILHMGPKLAFSIMAATKELERIVAAQDTDNDVAMSETSPTLSHSWVVVSPEAQDWEMVDCGA</sequence>
<name>A0A9W9AEJ7_9AGAR</name>
<feature type="compositionally biased region" description="Low complexity" evidence="1">
    <location>
        <begin position="57"/>
        <end position="70"/>
    </location>
</feature>
<dbReference type="EMBL" id="JAOTPV010000007">
    <property type="protein sequence ID" value="KAJ4480164.1"/>
    <property type="molecule type" value="Genomic_DNA"/>
</dbReference>
<dbReference type="AlphaFoldDB" id="A0A9W9AEJ7"/>
<comment type="caution">
    <text evidence="2">The sequence shown here is derived from an EMBL/GenBank/DDBJ whole genome shotgun (WGS) entry which is preliminary data.</text>
</comment>
<dbReference type="OrthoDB" id="3256438at2759"/>
<dbReference type="Proteomes" id="UP001150266">
    <property type="component" value="Unassembled WGS sequence"/>
</dbReference>
<evidence type="ECO:0000313" key="2">
    <source>
        <dbReference type="EMBL" id="KAJ4480164.1"/>
    </source>
</evidence>
<organism evidence="2 3">
    <name type="scientific">Lentinula aciculospora</name>
    <dbReference type="NCBI Taxonomy" id="153920"/>
    <lineage>
        <taxon>Eukaryota</taxon>
        <taxon>Fungi</taxon>
        <taxon>Dikarya</taxon>
        <taxon>Basidiomycota</taxon>
        <taxon>Agaricomycotina</taxon>
        <taxon>Agaricomycetes</taxon>
        <taxon>Agaricomycetidae</taxon>
        <taxon>Agaricales</taxon>
        <taxon>Marasmiineae</taxon>
        <taxon>Omphalotaceae</taxon>
        <taxon>Lentinula</taxon>
    </lineage>
</organism>
<gene>
    <name evidence="2" type="ORF">J3R30DRAFT_2588927</name>
</gene>
<accession>A0A9W9AEJ7</accession>
<evidence type="ECO:0000256" key="1">
    <source>
        <dbReference type="SAM" id="MobiDB-lite"/>
    </source>
</evidence>
<feature type="compositionally biased region" description="Polar residues" evidence="1">
    <location>
        <begin position="21"/>
        <end position="34"/>
    </location>
</feature>
<feature type="compositionally biased region" description="Polar residues" evidence="1">
    <location>
        <begin position="114"/>
        <end position="134"/>
    </location>
</feature>
<proteinExistence type="predicted"/>
<protein>
    <submittedName>
        <fullName evidence="2">Uncharacterized protein</fullName>
    </submittedName>
</protein>
<reference evidence="2" key="1">
    <citation type="submission" date="2022-08" db="EMBL/GenBank/DDBJ databases">
        <title>A Global Phylogenomic Analysis of the Shiitake Genus Lentinula.</title>
        <authorList>
            <consortium name="DOE Joint Genome Institute"/>
            <person name="Sierra-Patev S."/>
            <person name="Min B."/>
            <person name="Naranjo-Ortiz M."/>
            <person name="Looney B."/>
            <person name="Konkel Z."/>
            <person name="Slot J.C."/>
            <person name="Sakamoto Y."/>
            <person name="Steenwyk J.L."/>
            <person name="Rokas A."/>
            <person name="Carro J."/>
            <person name="Camarero S."/>
            <person name="Ferreira P."/>
            <person name="Molpeceres G."/>
            <person name="Ruiz-Duenas F.J."/>
            <person name="Serrano A."/>
            <person name="Henrissat B."/>
            <person name="Drula E."/>
            <person name="Hughes K.W."/>
            <person name="Mata J.L."/>
            <person name="Ishikawa N.K."/>
            <person name="Vargas-Isla R."/>
            <person name="Ushijima S."/>
            <person name="Smith C.A."/>
            <person name="Ahrendt S."/>
            <person name="Andreopoulos W."/>
            <person name="He G."/>
            <person name="Labutti K."/>
            <person name="Lipzen A."/>
            <person name="Ng V."/>
            <person name="Riley R."/>
            <person name="Sandor L."/>
            <person name="Barry K."/>
            <person name="Martinez A.T."/>
            <person name="Xiao Y."/>
            <person name="Gibbons J.G."/>
            <person name="Terashima K."/>
            <person name="Grigoriev I.V."/>
            <person name="Hibbett D.S."/>
        </authorList>
    </citation>
    <scope>NUCLEOTIDE SEQUENCE</scope>
    <source>
        <strain evidence="2">JLM2183</strain>
    </source>
</reference>
<feature type="region of interest" description="Disordered" evidence="1">
    <location>
        <begin position="1"/>
        <end position="79"/>
    </location>
</feature>
<keyword evidence="3" id="KW-1185">Reference proteome</keyword>
<evidence type="ECO:0000313" key="3">
    <source>
        <dbReference type="Proteomes" id="UP001150266"/>
    </source>
</evidence>